<dbReference type="AlphaFoldDB" id="A0A934I7D0"/>
<name>A0A934I7D0_9RHOB</name>
<gene>
    <name evidence="2" type="ORF">ILP92_03505</name>
</gene>
<comment type="caution">
    <text evidence="2">The sequence shown here is derived from an EMBL/GenBank/DDBJ whole genome shotgun (WGS) entry which is preliminary data.</text>
</comment>
<feature type="transmembrane region" description="Helical" evidence="1">
    <location>
        <begin position="25"/>
        <end position="43"/>
    </location>
</feature>
<accession>A0A934I7D0</accession>
<dbReference type="RefSeq" id="WP_198914986.1">
    <property type="nucleotide sequence ID" value="NZ_JAEKPD010000002.1"/>
</dbReference>
<proteinExistence type="predicted"/>
<keyword evidence="1" id="KW-0812">Transmembrane</keyword>
<evidence type="ECO:0000313" key="2">
    <source>
        <dbReference type="EMBL" id="MBJ3761814.1"/>
    </source>
</evidence>
<feature type="transmembrane region" description="Helical" evidence="1">
    <location>
        <begin position="49"/>
        <end position="70"/>
    </location>
</feature>
<sequence>MSHLQIHGPPGQPLTELRASPTRRFIGVFMIGALGVLLLWIAVSQPASPLWRVVLGAGGIGVLWCGFELWRATGGAVVLKPEGLFTETDAPLAPLDQIETIERGAFAFKPSNGFSVKLKTRVPFGWAPGMWWRLGRRVGVGGVTSPGEAKAIAELLQVLMAERTE</sequence>
<protein>
    <submittedName>
        <fullName evidence="2">Uncharacterized protein</fullName>
    </submittedName>
</protein>
<keyword evidence="3" id="KW-1185">Reference proteome</keyword>
<organism evidence="2 3">
    <name type="scientific">Palleronia pontilimi</name>
    <dbReference type="NCBI Taxonomy" id="1964209"/>
    <lineage>
        <taxon>Bacteria</taxon>
        <taxon>Pseudomonadati</taxon>
        <taxon>Pseudomonadota</taxon>
        <taxon>Alphaproteobacteria</taxon>
        <taxon>Rhodobacterales</taxon>
        <taxon>Roseobacteraceae</taxon>
        <taxon>Palleronia</taxon>
    </lineage>
</organism>
<keyword evidence="1" id="KW-1133">Transmembrane helix</keyword>
<dbReference type="EMBL" id="JAEKPD010000002">
    <property type="protein sequence ID" value="MBJ3761814.1"/>
    <property type="molecule type" value="Genomic_DNA"/>
</dbReference>
<evidence type="ECO:0000313" key="3">
    <source>
        <dbReference type="Proteomes" id="UP000642488"/>
    </source>
</evidence>
<keyword evidence="1" id="KW-0472">Membrane</keyword>
<dbReference type="Proteomes" id="UP000642488">
    <property type="component" value="Unassembled WGS sequence"/>
</dbReference>
<evidence type="ECO:0000256" key="1">
    <source>
        <dbReference type="SAM" id="Phobius"/>
    </source>
</evidence>
<reference evidence="2" key="1">
    <citation type="submission" date="2020-12" db="EMBL/GenBank/DDBJ databases">
        <title>Bacterial taxonomy.</title>
        <authorList>
            <person name="Pan X."/>
        </authorList>
    </citation>
    <scope>NUCLEOTIDE SEQUENCE</scope>
    <source>
        <strain evidence="2">KCTC 52957</strain>
    </source>
</reference>